<keyword evidence="2" id="KW-0521">NADP</keyword>
<comment type="caution">
    <text evidence="5">The sequence shown here is derived from an EMBL/GenBank/DDBJ whole genome shotgun (WGS) entry which is preliminary data.</text>
</comment>
<dbReference type="InterPro" id="IPR002347">
    <property type="entry name" value="SDR_fam"/>
</dbReference>
<sequence>MPPPETNDVALQSNGSSQHHSGQDLFRLNDRTIIVTGGLGSLMVSLAQTLLESGADVFCTDLPEAPPDETWLPLENVAQRTGHQLRYASCDVTNEESVSRAFEIAELDAQYPVRGLVTCAGIFGRSAATDYPVDKFRRIMDINVTGTFLFATAAARIMQRRMVPGSIVMLASMSGTNVNKGVDTCAYNASKSAVLQLARNLAAEWGNDGQHPPIRVNTYSPGYIMTLMTIPTFEALPELKTLWPEGIMLGRMSTVEDHRSAIIFLLSDGSSYMTASDLRADAGHCAW</sequence>
<evidence type="ECO:0000256" key="3">
    <source>
        <dbReference type="ARBA" id="ARBA00023002"/>
    </source>
</evidence>
<dbReference type="InterPro" id="IPR020904">
    <property type="entry name" value="Sc_DH/Rdtase_CS"/>
</dbReference>
<dbReference type="SUPFAM" id="SSF51735">
    <property type="entry name" value="NAD(P)-binding Rossmann-fold domains"/>
    <property type="match status" value="1"/>
</dbReference>
<protein>
    <submittedName>
        <fullName evidence="5">Uncharacterized protein</fullName>
    </submittedName>
</protein>
<dbReference type="PANTHER" id="PTHR43008:SF4">
    <property type="entry name" value="CHAIN DEHYDROGENASE, PUTATIVE (AFU_ORTHOLOGUE AFUA_4G08710)-RELATED"/>
    <property type="match status" value="1"/>
</dbReference>
<organism evidence="5 6">
    <name type="scientific">Extremus antarcticus</name>
    <dbReference type="NCBI Taxonomy" id="702011"/>
    <lineage>
        <taxon>Eukaryota</taxon>
        <taxon>Fungi</taxon>
        <taxon>Dikarya</taxon>
        <taxon>Ascomycota</taxon>
        <taxon>Pezizomycotina</taxon>
        <taxon>Dothideomycetes</taxon>
        <taxon>Dothideomycetidae</taxon>
        <taxon>Mycosphaerellales</taxon>
        <taxon>Extremaceae</taxon>
        <taxon>Extremus</taxon>
    </lineage>
</organism>
<name>A0AAJ0DFD9_9PEZI</name>
<keyword evidence="3" id="KW-0560">Oxidoreductase</keyword>
<dbReference type="Pfam" id="PF13561">
    <property type="entry name" value="adh_short_C2"/>
    <property type="match status" value="1"/>
</dbReference>
<feature type="region of interest" description="Disordered" evidence="4">
    <location>
        <begin position="1"/>
        <end position="22"/>
    </location>
</feature>
<gene>
    <name evidence="5" type="ORF">LTR09_009517</name>
</gene>
<dbReference type="GO" id="GO:0050664">
    <property type="term" value="F:oxidoreductase activity, acting on NAD(P)H, oxygen as acceptor"/>
    <property type="evidence" value="ECO:0007669"/>
    <property type="project" value="TreeGrafter"/>
</dbReference>
<dbReference type="PRINTS" id="PR00081">
    <property type="entry name" value="GDHRDH"/>
</dbReference>
<evidence type="ECO:0000256" key="2">
    <source>
        <dbReference type="ARBA" id="ARBA00022857"/>
    </source>
</evidence>
<evidence type="ECO:0000256" key="4">
    <source>
        <dbReference type="SAM" id="MobiDB-lite"/>
    </source>
</evidence>
<dbReference type="Gene3D" id="3.40.50.720">
    <property type="entry name" value="NAD(P)-binding Rossmann-like Domain"/>
    <property type="match status" value="1"/>
</dbReference>
<evidence type="ECO:0000313" key="5">
    <source>
        <dbReference type="EMBL" id="KAK3049098.1"/>
    </source>
</evidence>
<dbReference type="InterPro" id="IPR036291">
    <property type="entry name" value="NAD(P)-bd_dom_sf"/>
</dbReference>
<keyword evidence="6" id="KW-1185">Reference proteome</keyword>
<dbReference type="PANTHER" id="PTHR43008">
    <property type="entry name" value="BENZIL REDUCTASE"/>
    <property type="match status" value="1"/>
</dbReference>
<reference evidence="5" key="1">
    <citation type="submission" date="2023-04" db="EMBL/GenBank/DDBJ databases">
        <title>Black Yeasts Isolated from many extreme environments.</title>
        <authorList>
            <person name="Coleine C."/>
            <person name="Stajich J.E."/>
            <person name="Selbmann L."/>
        </authorList>
    </citation>
    <scope>NUCLEOTIDE SEQUENCE</scope>
    <source>
        <strain evidence="5">CCFEE 5312</strain>
    </source>
</reference>
<comment type="similarity">
    <text evidence="1">Belongs to the short-chain dehydrogenases/reductases (SDR) family.</text>
</comment>
<evidence type="ECO:0000313" key="6">
    <source>
        <dbReference type="Proteomes" id="UP001271007"/>
    </source>
</evidence>
<dbReference type="EMBL" id="JAWDJX010000042">
    <property type="protein sequence ID" value="KAK3049098.1"/>
    <property type="molecule type" value="Genomic_DNA"/>
</dbReference>
<proteinExistence type="inferred from homology"/>
<dbReference type="AlphaFoldDB" id="A0AAJ0DFD9"/>
<dbReference type="GO" id="GO:0016616">
    <property type="term" value="F:oxidoreductase activity, acting on the CH-OH group of donors, NAD or NADP as acceptor"/>
    <property type="evidence" value="ECO:0007669"/>
    <property type="project" value="UniProtKB-ARBA"/>
</dbReference>
<evidence type="ECO:0000256" key="1">
    <source>
        <dbReference type="ARBA" id="ARBA00006484"/>
    </source>
</evidence>
<dbReference type="Proteomes" id="UP001271007">
    <property type="component" value="Unassembled WGS sequence"/>
</dbReference>
<accession>A0AAJ0DFD9</accession>
<dbReference type="PROSITE" id="PS00061">
    <property type="entry name" value="ADH_SHORT"/>
    <property type="match status" value="1"/>
</dbReference>